<accession>A0A0F7F6E6</accession>
<dbReference type="Pfam" id="PF14082">
    <property type="entry name" value="SduA_C"/>
    <property type="match status" value="1"/>
</dbReference>
<sequence length="412" mass="48869">MSEISQNIEKYLKQLVDAIIEKMSTGYWDKMREILRKEPYLKKTFPHLLLNPEKLVIYIGKKHWAIEYIGATYQENFDVDNDELSIRLFDYSRTSEDFFEAILGFNFDGSSIRIPLPEGTNQDLYIPTNSADDILYENGWNYAAQSMMLSYNIAGIDLTEKEHYRLINCFFYGTNSHGLITRHIKWMEIFPYEVVPHDIGMSKSKISFFRDFKNQALRDVESEFPIPPDLQYDRLVRLNRFVELFSAAYLSELEITSFLAEPENQFILKMAFFAKEVHSELECHWAESKNKAIRPDFFITNPNGYSDIVEFKMPYLKNSTVVGTENRETFSAEINSYISQTRVYAKYFDDPRNREHVFNKYGIKVLYPKRWLVVGRRWMFDNDNWREIENEFRDFAIRTYDDLIDGVVSQLY</sequence>
<gene>
    <name evidence="2" type="ORF">VK70_00705</name>
</gene>
<evidence type="ECO:0000259" key="1">
    <source>
        <dbReference type="Pfam" id="PF14082"/>
    </source>
</evidence>
<dbReference type="RefSeq" id="WP_025694407.1">
    <property type="nucleotide sequence ID" value="NZ_ASQQ01000125.1"/>
</dbReference>
<dbReference type="EMBL" id="CP011114">
    <property type="protein sequence ID" value="AKG33312.1"/>
    <property type="molecule type" value="Genomic_DNA"/>
</dbReference>
<name>A0A0F7F6E6_PAEDU</name>
<dbReference type="Proteomes" id="UP000034189">
    <property type="component" value="Chromosome"/>
</dbReference>
<feature type="domain" description="Shedu protein SduA C-terminal" evidence="1">
    <location>
        <begin position="275"/>
        <end position="404"/>
    </location>
</feature>
<reference evidence="2 3" key="1">
    <citation type="submission" date="2015-03" db="EMBL/GenBank/DDBJ databases">
        <authorList>
            <person name="Abdul Halim M."/>
        </authorList>
    </citation>
    <scope>NUCLEOTIDE SEQUENCE [LARGE SCALE GENOMIC DNA]</scope>
    <source>
        <strain evidence="2 3">ATCC 35681</strain>
    </source>
</reference>
<reference evidence="2 3" key="2">
    <citation type="journal article" date="2016" name="Genome Announc.">
        <title>Genome Sequence of a Gram-Positive Diazotroph, Paenibacillus durus Type Strain ATCC 35681.</title>
        <authorList>
            <person name="Halim M.A."/>
            <person name="Rahman A.Y."/>
            <person name="Sim K.S."/>
            <person name="Yam H.C."/>
            <person name="Rahim A.A."/>
            <person name="Ghazali A.H."/>
            <person name="Najimudin N."/>
        </authorList>
    </citation>
    <scope>NUCLEOTIDE SEQUENCE [LARGE SCALE GENOMIC DNA]</scope>
    <source>
        <strain evidence="2 3">ATCC 35681</strain>
    </source>
</reference>
<dbReference type="HOGENOM" id="CLU_673764_0_0_9"/>
<dbReference type="PATRIC" id="fig|1333534.5.peg.160"/>
<proteinExistence type="predicted"/>
<evidence type="ECO:0000313" key="2">
    <source>
        <dbReference type="EMBL" id="AKG33312.1"/>
    </source>
</evidence>
<dbReference type="AlphaFoldDB" id="A0A0F7F6E6"/>
<evidence type="ECO:0000313" key="3">
    <source>
        <dbReference type="Proteomes" id="UP000034189"/>
    </source>
</evidence>
<protein>
    <recommendedName>
        <fullName evidence="1">Shedu protein SduA C-terminal domain-containing protein</fullName>
    </recommendedName>
</protein>
<dbReference type="InterPro" id="IPR025359">
    <property type="entry name" value="SduA_C"/>
</dbReference>
<dbReference type="OrthoDB" id="7056945at2"/>
<organism evidence="2 3">
    <name type="scientific">Paenibacillus durus ATCC 35681</name>
    <dbReference type="NCBI Taxonomy" id="1333534"/>
    <lineage>
        <taxon>Bacteria</taxon>
        <taxon>Bacillati</taxon>
        <taxon>Bacillota</taxon>
        <taxon>Bacilli</taxon>
        <taxon>Bacillales</taxon>
        <taxon>Paenibacillaceae</taxon>
        <taxon>Paenibacillus</taxon>
    </lineage>
</organism>